<dbReference type="Proteomes" id="UP000738376">
    <property type="component" value="Unassembled WGS sequence"/>
</dbReference>
<dbReference type="Pfam" id="PF00498">
    <property type="entry name" value="FHA"/>
    <property type="match status" value="1"/>
</dbReference>
<dbReference type="InterPro" id="IPR008984">
    <property type="entry name" value="SMAD_FHA_dom_sf"/>
</dbReference>
<comment type="caution">
    <text evidence="2">The sequence shown here is derived from an EMBL/GenBank/DDBJ whole genome shotgun (WGS) entry which is preliminary data.</text>
</comment>
<keyword evidence="3" id="KW-1185">Reference proteome</keyword>
<dbReference type="PROSITE" id="PS50006">
    <property type="entry name" value="FHA_DOMAIN"/>
    <property type="match status" value="1"/>
</dbReference>
<dbReference type="Gene3D" id="2.60.200.20">
    <property type="match status" value="1"/>
</dbReference>
<dbReference type="Gene3D" id="3.50.50.60">
    <property type="entry name" value="FAD/NAD(P)-binding domain"/>
    <property type="match status" value="1"/>
</dbReference>
<evidence type="ECO:0000313" key="2">
    <source>
        <dbReference type="EMBL" id="NMF56905.1"/>
    </source>
</evidence>
<feature type="domain" description="FHA" evidence="1">
    <location>
        <begin position="29"/>
        <end position="89"/>
    </location>
</feature>
<name>A0ABX1LN19_9CYAN</name>
<protein>
    <submittedName>
        <fullName evidence="2">FHA domain-containing protein</fullName>
    </submittedName>
</protein>
<evidence type="ECO:0000313" key="3">
    <source>
        <dbReference type="Proteomes" id="UP000738376"/>
    </source>
</evidence>
<dbReference type="InterPro" id="IPR000253">
    <property type="entry name" value="FHA_dom"/>
</dbReference>
<dbReference type="SMART" id="SM00240">
    <property type="entry name" value="FHA"/>
    <property type="match status" value="1"/>
</dbReference>
<organism evidence="2 3">
    <name type="scientific">Pseudanabaena yagii GIHE-NHR1</name>
    <dbReference type="NCBI Taxonomy" id="2722753"/>
    <lineage>
        <taxon>Bacteria</taxon>
        <taxon>Bacillati</taxon>
        <taxon>Cyanobacteriota</taxon>
        <taxon>Cyanophyceae</taxon>
        <taxon>Pseudanabaenales</taxon>
        <taxon>Pseudanabaenaceae</taxon>
        <taxon>Pseudanabaena</taxon>
        <taxon>Pseudanabaena yagii</taxon>
    </lineage>
</organism>
<dbReference type="InterPro" id="IPR036188">
    <property type="entry name" value="FAD/NAD-bd_sf"/>
</dbReference>
<sequence length="684" mass="76575">MNNMQIFVQLSWLEINTNQQQSLQLSLPIAIGKEQTSLPNDLDGNQVSPLVLSDRSVSRYHALLVFEQGNVVVIDQNSTNGILVNGALIEQGMGLRRVLASGDLLTIGRYEIAIAFDLPSTSQTIITGSPHNSSSNTVKLSSSVPTILFHPETGLLKSETSPAISQPVNTGQSLESTQTFPPDFFQLPNVEVQSLYSLGLPVHETTYGALGGGLGSYIWTDYLRIFGVAADQIVALGLEPQPYARYKRLCLNSQIPLHERLRSNSDSCPDNIWGFPSYAWREAWHDFTHGKVSAACRYLWQVFAEPDLAETYTPRSGNVFDSIDREASRIGWDKIYRYGRVRSIRKTTDGRYAIAYSLGRGNHAFLVAKYLHLAMGYAAIQFLPDLQTYRSETEDFRAVVNGYEEHEHIYEHLQNHGGTVLIRGRGIVASRIVQRIYEVRQRSPQQKINLLHLMRSPKAQGNSYGSAHRTVKNHYEFQPFNWPKACWGGDLRAVLEEADPQTRQALLKDWGGTTTADRHDWKRIVQTGLNEGWYQITFGDVEKVEQLSDRRTATYIRPRQMEGILQLTADFIIDATGLDAKVQTNPLFADLLDCYNISTNALGRLSVTNDFEIAELRNNEGRVYAAGAATLGGSYAAVDSFLGLQFAALRSVDNLVKAHAPQLQHLNGWSSVLQWLKWARNQSP</sequence>
<gene>
    <name evidence="2" type="ORF">HC246_02455</name>
</gene>
<dbReference type="SUPFAM" id="SSF49879">
    <property type="entry name" value="SMAD/FHA domain"/>
    <property type="match status" value="1"/>
</dbReference>
<reference evidence="2 3" key="1">
    <citation type="submission" date="2020-03" db="EMBL/GenBank/DDBJ databases">
        <title>Draft Genome Sequence of 2-Methylisoborneol Producing Pseudanabaena yagii Strain GIHE-NHR1 Isolated from North Han River in South Korea.</title>
        <authorList>
            <person name="Jeong J."/>
        </authorList>
    </citation>
    <scope>NUCLEOTIDE SEQUENCE [LARGE SCALE GENOMIC DNA]</scope>
    <source>
        <strain evidence="2 3">GIHE-NHR1</strain>
    </source>
</reference>
<dbReference type="CDD" id="cd00060">
    <property type="entry name" value="FHA"/>
    <property type="match status" value="1"/>
</dbReference>
<evidence type="ECO:0000259" key="1">
    <source>
        <dbReference type="PROSITE" id="PS50006"/>
    </source>
</evidence>
<accession>A0ABX1LN19</accession>
<dbReference type="EMBL" id="JAAVJL010000001">
    <property type="protein sequence ID" value="NMF56905.1"/>
    <property type="molecule type" value="Genomic_DNA"/>
</dbReference>
<proteinExistence type="predicted"/>